<feature type="domain" description="Ras-GEF" evidence="7">
    <location>
        <begin position="936"/>
        <end position="1179"/>
    </location>
</feature>
<evidence type="ECO:0000259" key="6">
    <source>
        <dbReference type="PROSITE" id="PS50002"/>
    </source>
</evidence>
<feature type="region of interest" description="Disordered" evidence="5">
    <location>
        <begin position="1180"/>
        <end position="1202"/>
    </location>
</feature>
<accession>A0A3N4L9I1</accession>
<evidence type="ECO:0000256" key="5">
    <source>
        <dbReference type="SAM" id="MobiDB-lite"/>
    </source>
</evidence>
<dbReference type="SMART" id="SM00229">
    <property type="entry name" value="RasGEFN"/>
    <property type="match status" value="1"/>
</dbReference>
<keyword evidence="2 3" id="KW-0344">Guanine-nucleotide releasing factor</keyword>
<evidence type="ECO:0000256" key="3">
    <source>
        <dbReference type="PROSITE-ProRule" id="PRU00168"/>
    </source>
</evidence>
<evidence type="ECO:0000256" key="4">
    <source>
        <dbReference type="PROSITE-ProRule" id="PRU00192"/>
    </source>
</evidence>
<dbReference type="GO" id="GO:0005085">
    <property type="term" value="F:guanyl-nucleotide exchange factor activity"/>
    <property type="evidence" value="ECO:0007669"/>
    <property type="project" value="UniProtKB-KW"/>
</dbReference>
<feature type="compositionally biased region" description="Basic residues" evidence="5">
    <location>
        <begin position="33"/>
        <end position="43"/>
    </location>
</feature>
<dbReference type="STRING" id="1392247.A0A3N4L9I1"/>
<feature type="region of interest" description="Disordered" evidence="5">
    <location>
        <begin position="290"/>
        <end position="386"/>
    </location>
</feature>
<dbReference type="SUPFAM" id="SSF50044">
    <property type="entry name" value="SH3-domain"/>
    <property type="match status" value="1"/>
</dbReference>
<evidence type="ECO:0000256" key="2">
    <source>
        <dbReference type="ARBA" id="ARBA00022658"/>
    </source>
</evidence>
<dbReference type="InterPro" id="IPR001895">
    <property type="entry name" value="RASGEF_cat_dom"/>
</dbReference>
<keyword evidence="10" id="KW-1185">Reference proteome</keyword>
<dbReference type="CDD" id="cd06224">
    <property type="entry name" value="REM"/>
    <property type="match status" value="1"/>
</dbReference>
<dbReference type="PANTHER" id="PTHR23113">
    <property type="entry name" value="GUANINE NUCLEOTIDE EXCHANGE FACTOR"/>
    <property type="match status" value="1"/>
</dbReference>
<dbReference type="InterPro" id="IPR000651">
    <property type="entry name" value="Ras-like_Gua-exchang_fac_N"/>
</dbReference>
<feature type="compositionally biased region" description="Polar residues" evidence="5">
    <location>
        <begin position="679"/>
        <end position="688"/>
    </location>
</feature>
<feature type="domain" description="SH3" evidence="6">
    <location>
        <begin position="91"/>
        <end position="157"/>
    </location>
</feature>
<feature type="compositionally biased region" description="Basic and acidic residues" evidence="5">
    <location>
        <begin position="1"/>
        <end position="10"/>
    </location>
</feature>
<sequence length="1225" mass="133957">MTMEENRYSGHESVYVAPLRIQKPKRTSSNASRKSRPRSHHSRNQSQGTQSQSSHQQMTPPPTPSTSQNSLTTSETETKITNIRSSTSTPAFKPFVRAFFPFHPTFSADSSTVTLPLNAGDLILVHSIHTNGWADGTMLSSGARGWLPTNYCEEYDLDQIQLALKACMNLFDQFKTGNAGGPRLSQSLVGDVVAGVRYLLESTQCLTREATTVKNSNIIRKSRKVLLTEVSHLIKAGKRLPGHSEYHLNEGSLEDLLDEIILRTFKIVLRGVKFLDNWIALFGFDNEIDEEDDAETEDAVPPTPPADTTTHNLASRSLHTNSETNPGTDSDEGRPRLSARDQQNRSTSHDVTSGRQDSHPLPSTPCSQTPRAGSPCSQGDRSTGSQSKPVYALARLNTTHDILLSWLGSYMGGLCSEARLTPGLQRYQLHSLTAARDLLEVVEAIYARDTKAAALASAKDAMYGRMTALVSAAKEVVAGRIEEYEEEGIIIPDNGKKLMDAATGCVRGAGECVAKSKFVIERIGDFELDLGSFGAGLGISTAPASPALNGSFGLAQTVKAEVKRESIPPPPTVPEKIPPPVPTKEDINDQKPLPTLPTEATSTDSDKTISAEGYPFPIVPETKATPPVKPESRRSSTTSLLPPLPQLTPLLTQGEYTREADEKAAQKSARADSIGAASCTATDCTGSSSMRCSEFSLLSQTSTRATTPEPASSTSIATPLLNPELSMIERQMSVESSVASLSSMERCHSEDLAFNKDGQIIGGTLPSLVERLTIHDSTPDAVFVATFYLTFRQFTTPQDFAAALVERFEEADEGTGLASPVHLRVYNVFKGWLESHWRHGIDDAALDIINNFASDDLKLVLPAAGKRLEDLAKKVTKADGPLVPRLVSGIGKATAQAQYSLPETPVPTPNVTRHQLQLLRNGFSGLGTQPTILDFDPLELARQFTVKESKMFCSIKPEELVALEWTKKNNSTAPNVLAMSSLSTDLAHLVAETILDVSDIKRRAVVIKHWIKIADRCLELNNYDSLMAIMCTLNASTISRLKKTWELVSQKTKLVLENLRSIIDVSKNHAVLRARLRNHVPPCLPFLGTFLTDLTFIDVGNPSKRPVSIDGSTKQLINFDKHVKTARVISDLQRFQIPYRIAEVPEMQDWIDAQISRVHNSNSSDVQQLYRRSLLLEPRESRQGSIATESTPAPPPPQPSVAQRIDLFAWAHAFKQQSSQPTTPS</sequence>
<reference evidence="9 10" key="1">
    <citation type="journal article" date="2018" name="Nat. Ecol. Evol.">
        <title>Pezizomycetes genomes reveal the molecular basis of ectomycorrhizal truffle lifestyle.</title>
        <authorList>
            <person name="Murat C."/>
            <person name="Payen T."/>
            <person name="Noel B."/>
            <person name="Kuo A."/>
            <person name="Morin E."/>
            <person name="Chen J."/>
            <person name="Kohler A."/>
            <person name="Krizsan K."/>
            <person name="Balestrini R."/>
            <person name="Da Silva C."/>
            <person name="Montanini B."/>
            <person name="Hainaut M."/>
            <person name="Levati E."/>
            <person name="Barry K.W."/>
            <person name="Belfiori B."/>
            <person name="Cichocki N."/>
            <person name="Clum A."/>
            <person name="Dockter R.B."/>
            <person name="Fauchery L."/>
            <person name="Guy J."/>
            <person name="Iotti M."/>
            <person name="Le Tacon F."/>
            <person name="Lindquist E.A."/>
            <person name="Lipzen A."/>
            <person name="Malagnac F."/>
            <person name="Mello A."/>
            <person name="Molinier V."/>
            <person name="Miyauchi S."/>
            <person name="Poulain J."/>
            <person name="Riccioni C."/>
            <person name="Rubini A."/>
            <person name="Sitrit Y."/>
            <person name="Splivallo R."/>
            <person name="Traeger S."/>
            <person name="Wang M."/>
            <person name="Zifcakova L."/>
            <person name="Wipf D."/>
            <person name="Zambonelli A."/>
            <person name="Paolocci F."/>
            <person name="Nowrousian M."/>
            <person name="Ottonello S."/>
            <person name="Baldrian P."/>
            <person name="Spatafora J.W."/>
            <person name="Henrissat B."/>
            <person name="Nagy L.G."/>
            <person name="Aury J.M."/>
            <person name="Wincker P."/>
            <person name="Grigoriev I.V."/>
            <person name="Bonfante P."/>
            <person name="Martin F.M."/>
        </authorList>
    </citation>
    <scope>NUCLEOTIDE SEQUENCE [LARGE SCALE GENOMIC DNA]</scope>
    <source>
        <strain evidence="9 10">CCBAS932</strain>
    </source>
</reference>
<dbReference type="OrthoDB" id="546434at2759"/>
<dbReference type="InterPro" id="IPR001452">
    <property type="entry name" value="SH3_domain"/>
</dbReference>
<dbReference type="InterPro" id="IPR023578">
    <property type="entry name" value="Ras_GEF_dom_sf"/>
</dbReference>
<dbReference type="SMART" id="SM00326">
    <property type="entry name" value="SH3"/>
    <property type="match status" value="1"/>
</dbReference>
<dbReference type="Gene3D" id="2.30.30.40">
    <property type="entry name" value="SH3 Domains"/>
    <property type="match status" value="1"/>
</dbReference>
<feature type="compositionally biased region" description="Polar residues" evidence="5">
    <location>
        <begin position="311"/>
        <end position="328"/>
    </location>
</feature>
<feature type="region of interest" description="Disordered" evidence="5">
    <location>
        <begin position="1"/>
        <end position="85"/>
    </location>
</feature>
<proteinExistence type="predicted"/>
<evidence type="ECO:0000259" key="8">
    <source>
        <dbReference type="PROSITE" id="PS50212"/>
    </source>
</evidence>
<evidence type="ECO:0000313" key="10">
    <source>
        <dbReference type="Proteomes" id="UP000277580"/>
    </source>
</evidence>
<dbReference type="InterPro" id="IPR008937">
    <property type="entry name" value="Ras-like_GEF"/>
</dbReference>
<evidence type="ECO:0000256" key="1">
    <source>
        <dbReference type="ARBA" id="ARBA00022443"/>
    </source>
</evidence>
<dbReference type="EMBL" id="ML119117">
    <property type="protein sequence ID" value="RPB14665.1"/>
    <property type="molecule type" value="Genomic_DNA"/>
</dbReference>
<dbReference type="Proteomes" id="UP000277580">
    <property type="component" value="Unassembled WGS sequence"/>
</dbReference>
<feature type="compositionally biased region" description="Polar residues" evidence="5">
    <location>
        <begin position="344"/>
        <end position="355"/>
    </location>
</feature>
<feature type="compositionally biased region" description="Basic and acidic residues" evidence="5">
    <location>
        <begin position="331"/>
        <end position="343"/>
    </location>
</feature>
<name>A0A3N4L9I1_9PEZI</name>
<evidence type="ECO:0000313" key="9">
    <source>
        <dbReference type="EMBL" id="RPB14665.1"/>
    </source>
</evidence>
<dbReference type="InterPro" id="IPR036028">
    <property type="entry name" value="SH3-like_dom_sf"/>
</dbReference>
<feature type="compositionally biased region" description="Low complexity" evidence="5">
    <location>
        <begin position="65"/>
        <end position="74"/>
    </location>
</feature>
<dbReference type="PROSITE" id="PS50212">
    <property type="entry name" value="RASGEF_NTER"/>
    <property type="match status" value="1"/>
</dbReference>
<dbReference type="PROSITE" id="PS50002">
    <property type="entry name" value="SH3"/>
    <property type="match status" value="1"/>
</dbReference>
<protein>
    <submittedName>
        <fullName evidence="9">Ras GEF</fullName>
    </submittedName>
</protein>
<feature type="compositionally biased region" description="Basic and acidic residues" evidence="5">
    <location>
        <begin position="656"/>
        <end position="665"/>
    </location>
</feature>
<feature type="compositionally biased region" description="Pro residues" evidence="5">
    <location>
        <begin position="567"/>
        <end position="582"/>
    </location>
</feature>
<dbReference type="SMART" id="SM00147">
    <property type="entry name" value="RasGEF"/>
    <property type="match status" value="1"/>
</dbReference>
<dbReference type="InParanoid" id="A0A3N4L9I1"/>
<dbReference type="PROSITE" id="PS50009">
    <property type="entry name" value="RASGEF_CAT"/>
    <property type="match status" value="1"/>
</dbReference>
<feature type="compositionally biased region" description="Polar residues" evidence="5">
    <location>
        <begin position="364"/>
        <end position="386"/>
    </location>
</feature>
<organism evidence="9 10">
    <name type="scientific">Morchella conica CCBAS932</name>
    <dbReference type="NCBI Taxonomy" id="1392247"/>
    <lineage>
        <taxon>Eukaryota</taxon>
        <taxon>Fungi</taxon>
        <taxon>Dikarya</taxon>
        <taxon>Ascomycota</taxon>
        <taxon>Pezizomycotina</taxon>
        <taxon>Pezizomycetes</taxon>
        <taxon>Pezizales</taxon>
        <taxon>Morchellaceae</taxon>
        <taxon>Morchella</taxon>
    </lineage>
</organism>
<dbReference type="InterPro" id="IPR036964">
    <property type="entry name" value="RASGEF_cat_dom_sf"/>
</dbReference>
<feature type="domain" description="N-terminal Ras-GEF" evidence="8">
    <location>
        <begin position="756"/>
        <end position="876"/>
    </location>
</feature>
<dbReference type="CDD" id="cd00155">
    <property type="entry name" value="RasGEF"/>
    <property type="match status" value="1"/>
</dbReference>
<keyword evidence="1 4" id="KW-0728">SH3 domain</keyword>
<dbReference type="GO" id="GO:0007265">
    <property type="term" value="P:Ras protein signal transduction"/>
    <property type="evidence" value="ECO:0007669"/>
    <property type="project" value="TreeGrafter"/>
</dbReference>
<dbReference type="PANTHER" id="PTHR23113:SF354">
    <property type="entry name" value="BUD SITE SELECTION PROTEIN 5"/>
    <property type="match status" value="1"/>
</dbReference>
<dbReference type="AlphaFoldDB" id="A0A3N4L9I1"/>
<feature type="compositionally biased region" description="Low complexity" evidence="5">
    <location>
        <begin position="635"/>
        <end position="653"/>
    </location>
</feature>
<evidence type="ECO:0000259" key="7">
    <source>
        <dbReference type="PROSITE" id="PS50009"/>
    </source>
</evidence>
<dbReference type="Pfam" id="PF00618">
    <property type="entry name" value="RasGEF_N"/>
    <property type="match status" value="1"/>
</dbReference>
<dbReference type="GO" id="GO:0005886">
    <property type="term" value="C:plasma membrane"/>
    <property type="evidence" value="ECO:0007669"/>
    <property type="project" value="TreeGrafter"/>
</dbReference>
<dbReference type="Pfam" id="PF00617">
    <property type="entry name" value="RasGEF"/>
    <property type="match status" value="1"/>
</dbReference>
<dbReference type="Gene3D" id="1.10.840.10">
    <property type="entry name" value="Ras guanine-nucleotide exchange factors catalytic domain"/>
    <property type="match status" value="1"/>
</dbReference>
<gene>
    <name evidence="9" type="ORF">P167DRAFT_572390</name>
</gene>
<dbReference type="SUPFAM" id="SSF48366">
    <property type="entry name" value="Ras GEF"/>
    <property type="match status" value="1"/>
</dbReference>
<dbReference type="Gene3D" id="1.20.870.10">
    <property type="entry name" value="Son of sevenless (SoS) protein Chain: S domain 1"/>
    <property type="match status" value="1"/>
</dbReference>
<feature type="region of interest" description="Disordered" evidence="5">
    <location>
        <begin position="561"/>
        <end position="688"/>
    </location>
</feature>
<feature type="compositionally biased region" description="Low complexity" evidence="5">
    <location>
        <begin position="45"/>
        <end position="58"/>
    </location>
</feature>